<reference evidence="2" key="1">
    <citation type="submission" date="2020-07" db="EMBL/GenBank/DDBJ databases">
        <title>Ethylene signaling mediates host invasion by parasitic plants.</title>
        <authorList>
            <person name="Yoshida S."/>
        </authorList>
    </citation>
    <scope>NUCLEOTIDE SEQUENCE</scope>
    <source>
        <strain evidence="2">Okayama</strain>
    </source>
</reference>
<feature type="transmembrane region" description="Helical" evidence="1">
    <location>
        <begin position="129"/>
        <end position="148"/>
    </location>
</feature>
<keyword evidence="3" id="KW-1185">Reference proteome</keyword>
<keyword evidence="1" id="KW-1133">Transmembrane helix</keyword>
<evidence type="ECO:0000313" key="2">
    <source>
        <dbReference type="EMBL" id="GFQ03314.1"/>
    </source>
</evidence>
<evidence type="ECO:0000313" key="3">
    <source>
        <dbReference type="Proteomes" id="UP000653305"/>
    </source>
</evidence>
<gene>
    <name evidence="2" type="ORF">PHJA_002475200</name>
</gene>
<keyword evidence="1" id="KW-0472">Membrane</keyword>
<dbReference type="EMBL" id="BMAC01000818">
    <property type="protein sequence ID" value="GFQ03314.1"/>
    <property type="molecule type" value="Genomic_DNA"/>
</dbReference>
<name>A0A830D4Z8_9LAMI</name>
<dbReference type="Proteomes" id="UP000653305">
    <property type="component" value="Unassembled WGS sequence"/>
</dbReference>
<proteinExistence type="predicted"/>
<evidence type="ECO:0000256" key="1">
    <source>
        <dbReference type="SAM" id="Phobius"/>
    </source>
</evidence>
<protein>
    <submittedName>
        <fullName evidence="2">Thaumatin-like protein</fullName>
    </submittedName>
</protein>
<dbReference type="AlphaFoldDB" id="A0A830D4Z8"/>
<sequence length="168" mass="18772">MKTEMATAPPATVAAGSDEAIVARWQWTSTTSAWSTATTWGFPCGPTVALATAGHRDAQRILTRSAPGSCRCPEMMAARLWRARAHAWRSAHRSFVAAANTLILTRAIPRLIRGCSRMFVPRRIAMRTMINPVWELVLVLIMSSHFVLRKWTKKIRSSMDVKINIIKL</sequence>
<comment type="caution">
    <text evidence="2">The sequence shown here is derived from an EMBL/GenBank/DDBJ whole genome shotgun (WGS) entry which is preliminary data.</text>
</comment>
<keyword evidence="1" id="KW-0812">Transmembrane</keyword>
<organism evidence="2 3">
    <name type="scientific">Phtheirospermum japonicum</name>
    <dbReference type="NCBI Taxonomy" id="374723"/>
    <lineage>
        <taxon>Eukaryota</taxon>
        <taxon>Viridiplantae</taxon>
        <taxon>Streptophyta</taxon>
        <taxon>Embryophyta</taxon>
        <taxon>Tracheophyta</taxon>
        <taxon>Spermatophyta</taxon>
        <taxon>Magnoliopsida</taxon>
        <taxon>eudicotyledons</taxon>
        <taxon>Gunneridae</taxon>
        <taxon>Pentapetalae</taxon>
        <taxon>asterids</taxon>
        <taxon>lamiids</taxon>
        <taxon>Lamiales</taxon>
        <taxon>Orobanchaceae</taxon>
        <taxon>Orobanchaceae incertae sedis</taxon>
        <taxon>Phtheirospermum</taxon>
    </lineage>
</organism>
<accession>A0A830D4Z8</accession>